<dbReference type="Proteomes" id="UP000295560">
    <property type="component" value="Unassembled WGS sequence"/>
</dbReference>
<sequence length="233" mass="24483">MSLTLSVLVLLFVVHELVVSSWLTGADQRAAGGELDRIWSQRAPSAAEPASSGFVPGRPIARLQIPALGADGNWTVLEGVDGADLARGPGHYPGTAGPGEPGNIAIAGHRVGRGAPFDRLGELQPCDEMVLETASARYSYRLLPGPAPPQGPQCDLVRRAITSAGPVADVPPFQVVPPTQRDVIAPVPGRPEVSPPPSLRMLTLTTCHPRFSARFRLVTHAVLVAVTPRSRGA</sequence>
<keyword evidence="1" id="KW-0378">Hydrolase</keyword>
<organism evidence="3 4">
    <name type="scientific">Pseudonocardia endophytica</name>
    <dbReference type="NCBI Taxonomy" id="401976"/>
    <lineage>
        <taxon>Bacteria</taxon>
        <taxon>Bacillati</taxon>
        <taxon>Actinomycetota</taxon>
        <taxon>Actinomycetes</taxon>
        <taxon>Pseudonocardiales</taxon>
        <taxon>Pseudonocardiaceae</taxon>
        <taxon>Pseudonocardia</taxon>
    </lineage>
</organism>
<evidence type="ECO:0000313" key="3">
    <source>
        <dbReference type="EMBL" id="TCK20904.1"/>
    </source>
</evidence>
<comment type="caution">
    <text evidence="3">The sequence shown here is derived from an EMBL/GenBank/DDBJ whole genome shotgun (WGS) entry which is preliminary data.</text>
</comment>
<feature type="active site" description="Acyl-thioester intermediate" evidence="2">
    <location>
        <position position="207"/>
    </location>
</feature>
<dbReference type="InterPro" id="IPR023365">
    <property type="entry name" value="Sortase_dom-sf"/>
</dbReference>
<dbReference type="Pfam" id="PF04203">
    <property type="entry name" value="Sortase"/>
    <property type="match status" value="1"/>
</dbReference>
<keyword evidence="4" id="KW-1185">Reference proteome</keyword>
<accession>A0A4R1HFH9</accession>
<dbReference type="NCBIfam" id="NF033747">
    <property type="entry name" value="class_E_sortase"/>
    <property type="match status" value="1"/>
</dbReference>
<dbReference type="CDD" id="cd05830">
    <property type="entry name" value="Sortase_E"/>
    <property type="match status" value="1"/>
</dbReference>
<evidence type="ECO:0000313" key="4">
    <source>
        <dbReference type="Proteomes" id="UP000295560"/>
    </source>
</evidence>
<dbReference type="InterPro" id="IPR053465">
    <property type="entry name" value="Sortase_Class_E"/>
</dbReference>
<dbReference type="AlphaFoldDB" id="A0A4R1HFH9"/>
<protein>
    <submittedName>
        <fullName evidence="3">LPXTG-site transpeptidase (Sortase) family protein</fullName>
    </submittedName>
</protein>
<dbReference type="Gene3D" id="2.40.260.10">
    <property type="entry name" value="Sortase"/>
    <property type="match status" value="1"/>
</dbReference>
<dbReference type="InterPro" id="IPR005754">
    <property type="entry name" value="Sortase"/>
</dbReference>
<dbReference type="GO" id="GO:0016787">
    <property type="term" value="F:hydrolase activity"/>
    <property type="evidence" value="ECO:0007669"/>
    <property type="project" value="UniProtKB-KW"/>
</dbReference>
<evidence type="ECO:0000256" key="2">
    <source>
        <dbReference type="PIRSR" id="PIRSR605754-1"/>
    </source>
</evidence>
<gene>
    <name evidence="3" type="ORF">EV378_4870</name>
</gene>
<dbReference type="EMBL" id="SMFZ01000002">
    <property type="protein sequence ID" value="TCK20904.1"/>
    <property type="molecule type" value="Genomic_DNA"/>
</dbReference>
<feature type="active site" description="Proton donor/acceptor" evidence="2">
    <location>
        <position position="109"/>
    </location>
</feature>
<reference evidence="3 4" key="1">
    <citation type="submission" date="2019-03" db="EMBL/GenBank/DDBJ databases">
        <title>Sequencing the genomes of 1000 actinobacteria strains.</title>
        <authorList>
            <person name="Klenk H.-P."/>
        </authorList>
    </citation>
    <scope>NUCLEOTIDE SEQUENCE [LARGE SCALE GENOMIC DNA]</scope>
    <source>
        <strain evidence="3 4">DSM 44969</strain>
    </source>
</reference>
<evidence type="ECO:0000256" key="1">
    <source>
        <dbReference type="ARBA" id="ARBA00022801"/>
    </source>
</evidence>
<proteinExistence type="predicted"/>
<dbReference type="InterPro" id="IPR042003">
    <property type="entry name" value="Sortase_E"/>
</dbReference>
<name>A0A4R1HFH9_PSEEN</name>
<dbReference type="SUPFAM" id="SSF63817">
    <property type="entry name" value="Sortase"/>
    <property type="match status" value="2"/>
</dbReference>